<organism evidence="3 4">
    <name type="scientific">Lentinula raphanica</name>
    <dbReference type="NCBI Taxonomy" id="153919"/>
    <lineage>
        <taxon>Eukaryota</taxon>
        <taxon>Fungi</taxon>
        <taxon>Dikarya</taxon>
        <taxon>Basidiomycota</taxon>
        <taxon>Agaricomycotina</taxon>
        <taxon>Agaricomycetes</taxon>
        <taxon>Agaricomycetidae</taxon>
        <taxon>Agaricales</taxon>
        <taxon>Marasmiineae</taxon>
        <taxon>Omphalotaceae</taxon>
        <taxon>Lentinula</taxon>
    </lineage>
</organism>
<feature type="compositionally biased region" description="Basic and acidic residues" evidence="1">
    <location>
        <begin position="343"/>
        <end position="354"/>
    </location>
</feature>
<feature type="compositionally biased region" description="Polar residues" evidence="1">
    <location>
        <begin position="376"/>
        <end position="389"/>
    </location>
</feature>
<comment type="caution">
    <text evidence="3">The sequence shown here is derived from an EMBL/GenBank/DDBJ whole genome shotgun (WGS) entry which is preliminary data.</text>
</comment>
<name>A0AA38UA73_9AGAR</name>
<evidence type="ECO:0000256" key="1">
    <source>
        <dbReference type="SAM" id="MobiDB-lite"/>
    </source>
</evidence>
<keyword evidence="4" id="KW-1185">Reference proteome</keyword>
<feature type="region of interest" description="Disordered" evidence="1">
    <location>
        <begin position="61"/>
        <end position="84"/>
    </location>
</feature>
<protein>
    <submittedName>
        <fullName evidence="3">Uncharacterized protein</fullName>
    </submittedName>
</protein>
<feature type="region of interest" description="Disordered" evidence="1">
    <location>
        <begin position="497"/>
        <end position="516"/>
    </location>
</feature>
<gene>
    <name evidence="3" type="ORF">F5878DRAFT_309581</name>
</gene>
<reference evidence="3" key="1">
    <citation type="submission" date="2022-08" db="EMBL/GenBank/DDBJ databases">
        <authorList>
            <consortium name="DOE Joint Genome Institute"/>
            <person name="Min B."/>
            <person name="Riley R."/>
            <person name="Sierra-Patev S."/>
            <person name="Naranjo-Ortiz M."/>
            <person name="Looney B."/>
            <person name="Konkel Z."/>
            <person name="Slot J.C."/>
            <person name="Sakamoto Y."/>
            <person name="Steenwyk J.L."/>
            <person name="Rokas A."/>
            <person name="Carro J."/>
            <person name="Camarero S."/>
            <person name="Ferreira P."/>
            <person name="Molpeceres G."/>
            <person name="Ruiz-Duenas F.J."/>
            <person name="Serrano A."/>
            <person name="Henrissat B."/>
            <person name="Drula E."/>
            <person name="Hughes K.W."/>
            <person name="Mata J.L."/>
            <person name="Ishikawa N.K."/>
            <person name="Vargas-Isla R."/>
            <person name="Ushijima S."/>
            <person name="Smith C.A."/>
            <person name="Ahrendt S."/>
            <person name="Andreopoulos W."/>
            <person name="He G."/>
            <person name="Labutti K."/>
            <person name="Lipzen A."/>
            <person name="Ng V."/>
            <person name="Sandor L."/>
            <person name="Barry K."/>
            <person name="Martinez A.T."/>
            <person name="Xiao Y."/>
            <person name="Gibbons J.G."/>
            <person name="Terashima K."/>
            <person name="Hibbett D.S."/>
            <person name="Grigoriev I.V."/>
        </authorList>
    </citation>
    <scope>NUCLEOTIDE SEQUENCE</scope>
    <source>
        <strain evidence="3">TFB9207</strain>
    </source>
</reference>
<evidence type="ECO:0000256" key="2">
    <source>
        <dbReference type="SAM" id="Phobius"/>
    </source>
</evidence>
<feature type="region of interest" description="Disordered" evidence="1">
    <location>
        <begin position="343"/>
        <end position="393"/>
    </location>
</feature>
<feature type="region of interest" description="Disordered" evidence="1">
    <location>
        <begin position="222"/>
        <end position="256"/>
    </location>
</feature>
<sequence>MATSTSSIFPSSSSSSFADDSGSNSHRLAAAGAVLGVLGIIGIGLIIWWTVKMKPKVPYEEEAPATPVPPQMHANESSGSSPGIADALRRSLTLNGGGLGRSKSDLSQSKSLAAKITPFNPDSTTDGDGPRFVHTPGANMRIATRLSNGVWQFSEPVRGALGQIHPLAAASQASLLQTQNIERSLSPIPHSPYLTPTSNPANPFSDAHVYAPTRCESPIENPFQSEEGHERDQFRQGTVDSHVSTTTTTPKYPFTRPNALTLRTQTQSVIRGTVYDLQSLSSAGTSVPAGIHDLDEDVVKNRGKPLPVADSELMRRGMRRENSIGAAGLLGLSSSTSLLSRQDSADSHYAEPVHGRRPSVSSAVLLGGTGPVGPSRNLSTNSGNRTTTYHPDLDEVVDVRGETDDVEDDLADVREEDLQGAFVSLSGHELPSSTSNHNDFPRSISHASQPSVSTIATSSYPHTVITKGGSSYGLGLAHPQASTSTVYVGSLGHLMRPSVDGERPGETSTNSRPNLSIEPTMVKKGKRLSRNSTLATTYEGFEGENTLVYEPPISPGTSYPYSPTSTSYTHDIQTRGKSWKRQSSALGSESHGYGHGLGYGYGYPQLSSDLHHAQLGLDDIYAVDSSMSIAGYDDTREDDDGGDTTIHGIPPPKVGERVDEVEIMDVPGMPPPAYLSPRKSERSSSRSRSRGRSDLD</sequence>
<dbReference type="Proteomes" id="UP001163846">
    <property type="component" value="Unassembled WGS sequence"/>
</dbReference>
<keyword evidence="2" id="KW-1133">Transmembrane helix</keyword>
<dbReference type="AlphaFoldDB" id="A0AA38UA73"/>
<keyword evidence="2" id="KW-0472">Membrane</keyword>
<feature type="region of interest" description="Disordered" evidence="1">
    <location>
        <begin position="666"/>
        <end position="696"/>
    </location>
</feature>
<keyword evidence="2" id="KW-0812">Transmembrane</keyword>
<evidence type="ECO:0000313" key="3">
    <source>
        <dbReference type="EMBL" id="KAJ3835424.1"/>
    </source>
</evidence>
<proteinExistence type="predicted"/>
<dbReference type="EMBL" id="MU806413">
    <property type="protein sequence ID" value="KAJ3835424.1"/>
    <property type="molecule type" value="Genomic_DNA"/>
</dbReference>
<feature type="region of interest" description="Disordered" evidence="1">
    <location>
        <begin position="633"/>
        <end position="654"/>
    </location>
</feature>
<evidence type="ECO:0000313" key="4">
    <source>
        <dbReference type="Proteomes" id="UP001163846"/>
    </source>
</evidence>
<feature type="compositionally biased region" description="Polar residues" evidence="1">
    <location>
        <begin position="235"/>
        <end position="244"/>
    </location>
</feature>
<feature type="transmembrane region" description="Helical" evidence="2">
    <location>
        <begin position="28"/>
        <end position="51"/>
    </location>
</feature>
<accession>A0AA38UA73</accession>
<feature type="region of interest" description="Disordered" evidence="1">
    <location>
        <begin position="1"/>
        <end position="22"/>
    </location>
</feature>